<proteinExistence type="predicted"/>
<sequence length="121" mass="13737">MKLHSKLSRLSLGCSKKISGRILLGALLSFVVFHVEAAEDPLAALKKDQPKDVVIMIDRIVGCSHWAGEEPYDRERRDEILAAMKSLKCKRLDRDVAALEKRYAKQEKVIEVLKEAKGWSY</sequence>
<feature type="coiled-coil region" evidence="1">
    <location>
        <begin position="89"/>
        <end position="116"/>
    </location>
</feature>
<dbReference type="EMBL" id="CP133720">
    <property type="protein sequence ID" value="WMW79612.1"/>
    <property type="molecule type" value="Genomic_DNA"/>
</dbReference>
<dbReference type="Proteomes" id="UP001181355">
    <property type="component" value="Chromosome"/>
</dbReference>
<evidence type="ECO:0008006" key="4">
    <source>
        <dbReference type="Google" id="ProtNLM"/>
    </source>
</evidence>
<accession>A0ABY9REF9</accession>
<evidence type="ECO:0000313" key="3">
    <source>
        <dbReference type="Proteomes" id="UP001181355"/>
    </source>
</evidence>
<reference evidence="2" key="1">
    <citation type="submission" date="2023-09" db="EMBL/GenBank/DDBJ databases">
        <title>Undibacterium sp. 20NA77.5 isolated from freshwater.</title>
        <authorList>
            <person name="Le V."/>
            <person name="Ko S.-R."/>
            <person name="Ahn C.-Y."/>
            <person name="Oh H.-M."/>
        </authorList>
    </citation>
    <scope>NUCLEOTIDE SEQUENCE</scope>
    <source>
        <strain evidence="2">20NA77.5</strain>
    </source>
</reference>
<dbReference type="RefSeq" id="WP_309481107.1">
    <property type="nucleotide sequence ID" value="NZ_CP133720.1"/>
</dbReference>
<protein>
    <recommendedName>
        <fullName evidence="4">HEAT repeat domain-containing protein</fullName>
    </recommendedName>
</protein>
<name>A0ABY9REF9_9BURK</name>
<evidence type="ECO:0000313" key="2">
    <source>
        <dbReference type="EMBL" id="WMW79612.1"/>
    </source>
</evidence>
<organism evidence="2 3">
    <name type="scientific">Undibacterium cyanobacteriorum</name>
    <dbReference type="NCBI Taxonomy" id="3073561"/>
    <lineage>
        <taxon>Bacteria</taxon>
        <taxon>Pseudomonadati</taxon>
        <taxon>Pseudomonadota</taxon>
        <taxon>Betaproteobacteria</taxon>
        <taxon>Burkholderiales</taxon>
        <taxon>Oxalobacteraceae</taxon>
        <taxon>Undibacterium</taxon>
    </lineage>
</organism>
<evidence type="ECO:0000256" key="1">
    <source>
        <dbReference type="SAM" id="Coils"/>
    </source>
</evidence>
<keyword evidence="1" id="KW-0175">Coiled coil</keyword>
<gene>
    <name evidence="2" type="ORF">RF679_13250</name>
</gene>
<keyword evidence="3" id="KW-1185">Reference proteome</keyword>